<evidence type="ECO:0000313" key="2">
    <source>
        <dbReference type="Proteomes" id="UP001634394"/>
    </source>
</evidence>
<sequence>MHANQHRQISSILSNTSTFSTSTAVILPSEQYSNNRNSASSARSNTVSVVNICGIINTFWRKRYEQPHSN</sequence>
<dbReference type="EMBL" id="JBJQND010000016">
    <property type="protein sequence ID" value="KAL3848391.1"/>
    <property type="molecule type" value="Genomic_DNA"/>
</dbReference>
<comment type="caution">
    <text evidence="1">The sequence shown here is derived from an EMBL/GenBank/DDBJ whole genome shotgun (WGS) entry which is preliminary data.</text>
</comment>
<accession>A0ABD3UFT7</accession>
<reference evidence="1 2" key="1">
    <citation type="submission" date="2024-11" db="EMBL/GenBank/DDBJ databases">
        <title>Chromosome-level genome assembly of the freshwater bivalve Anodonta woodiana.</title>
        <authorList>
            <person name="Chen X."/>
        </authorList>
    </citation>
    <scope>NUCLEOTIDE SEQUENCE [LARGE SCALE GENOMIC DNA]</scope>
    <source>
        <strain evidence="1">MN2024</strain>
        <tissue evidence="1">Gills</tissue>
    </source>
</reference>
<dbReference type="AlphaFoldDB" id="A0ABD3UFT7"/>
<keyword evidence="2" id="KW-1185">Reference proteome</keyword>
<proteinExistence type="predicted"/>
<evidence type="ECO:0000313" key="1">
    <source>
        <dbReference type="EMBL" id="KAL3848391.1"/>
    </source>
</evidence>
<organism evidence="1 2">
    <name type="scientific">Sinanodonta woodiana</name>
    <name type="common">Chinese pond mussel</name>
    <name type="synonym">Anodonta woodiana</name>
    <dbReference type="NCBI Taxonomy" id="1069815"/>
    <lineage>
        <taxon>Eukaryota</taxon>
        <taxon>Metazoa</taxon>
        <taxon>Spiralia</taxon>
        <taxon>Lophotrochozoa</taxon>
        <taxon>Mollusca</taxon>
        <taxon>Bivalvia</taxon>
        <taxon>Autobranchia</taxon>
        <taxon>Heteroconchia</taxon>
        <taxon>Palaeoheterodonta</taxon>
        <taxon>Unionida</taxon>
        <taxon>Unionoidea</taxon>
        <taxon>Unionidae</taxon>
        <taxon>Unioninae</taxon>
        <taxon>Sinanodonta</taxon>
    </lineage>
</organism>
<dbReference type="Proteomes" id="UP001634394">
    <property type="component" value="Unassembled WGS sequence"/>
</dbReference>
<protein>
    <submittedName>
        <fullName evidence="1">Uncharacterized protein</fullName>
    </submittedName>
</protein>
<name>A0ABD3UFT7_SINWO</name>
<gene>
    <name evidence="1" type="ORF">ACJMK2_019250</name>
</gene>